<accession>A0A6L7ERH8</accession>
<dbReference type="InterPro" id="IPR019888">
    <property type="entry name" value="Tscrpt_reg_AsnC-like"/>
</dbReference>
<dbReference type="GO" id="GO:0043200">
    <property type="term" value="P:response to amino acid"/>
    <property type="evidence" value="ECO:0007669"/>
    <property type="project" value="TreeGrafter"/>
</dbReference>
<dbReference type="AlphaFoldDB" id="A0A6L7ERH8"/>
<keyword evidence="1" id="KW-0805">Transcription regulation</keyword>
<dbReference type="SUPFAM" id="SSF46785">
    <property type="entry name" value="Winged helix' DNA-binding domain"/>
    <property type="match status" value="1"/>
</dbReference>
<dbReference type="Gene3D" id="3.30.70.920">
    <property type="match status" value="1"/>
</dbReference>
<dbReference type="SUPFAM" id="SSF54909">
    <property type="entry name" value="Dimeric alpha+beta barrel"/>
    <property type="match status" value="1"/>
</dbReference>
<evidence type="ECO:0000256" key="1">
    <source>
        <dbReference type="ARBA" id="ARBA00023015"/>
    </source>
</evidence>
<dbReference type="PANTHER" id="PTHR30154">
    <property type="entry name" value="LEUCINE-RESPONSIVE REGULATORY PROTEIN"/>
    <property type="match status" value="1"/>
</dbReference>
<dbReference type="CDD" id="cd00090">
    <property type="entry name" value="HTH_ARSR"/>
    <property type="match status" value="1"/>
</dbReference>
<dbReference type="InterPro" id="IPR036388">
    <property type="entry name" value="WH-like_DNA-bd_sf"/>
</dbReference>
<dbReference type="Proteomes" id="UP000473325">
    <property type="component" value="Unassembled WGS sequence"/>
</dbReference>
<evidence type="ECO:0000256" key="2">
    <source>
        <dbReference type="ARBA" id="ARBA00023125"/>
    </source>
</evidence>
<evidence type="ECO:0000313" key="7">
    <source>
        <dbReference type="Proteomes" id="UP000473325"/>
    </source>
</evidence>
<dbReference type="InterPro" id="IPR011008">
    <property type="entry name" value="Dimeric_a/b-barrel"/>
</dbReference>
<keyword evidence="2" id="KW-0238">DNA-binding</keyword>
<gene>
    <name evidence="6" type="ORF">GRQ65_10880</name>
</gene>
<dbReference type="Pfam" id="PF01037">
    <property type="entry name" value="AsnC_trans_reg"/>
    <property type="match status" value="1"/>
</dbReference>
<dbReference type="PANTHER" id="PTHR30154:SF54">
    <property type="entry name" value="POSSIBLE TRANSCRIPTIONAL REGULATORY PROTEIN (PROBABLY LRP_ASNC-FAMILY)"/>
    <property type="match status" value="1"/>
</dbReference>
<dbReference type="Gene3D" id="1.10.10.10">
    <property type="entry name" value="Winged helix-like DNA-binding domain superfamily/Winged helix DNA-binding domain"/>
    <property type="match status" value="1"/>
</dbReference>
<feature type="compositionally biased region" description="Basic and acidic residues" evidence="4">
    <location>
        <begin position="49"/>
        <end position="59"/>
    </location>
</feature>
<evidence type="ECO:0000256" key="4">
    <source>
        <dbReference type="SAM" id="MobiDB-lite"/>
    </source>
</evidence>
<evidence type="ECO:0000313" key="6">
    <source>
        <dbReference type="EMBL" id="MXG90057.1"/>
    </source>
</evidence>
<dbReference type="Pfam" id="PF13412">
    <property type="entry name" value="HTH_24"/>
    <property type="match status" value="1"/>
</dbReference>
<keyword evidence="3" id="KW-0804">Transcription</keyword>
<dbReference type="SMART" id="SM00344">
    <property type="entry name" value="HTH_ASNC"/>
    <property type="match status" value="1"/>
</dbReference>
<dbReference type="InterPro" id="IPR019887">
    <property type="entry name" value="Tscrpt_reg_AsnC/Lrp_C"/>
</dbReference>
<dbReference type="InterPro" id="IPR011991">
    <property type="entry name" value="ArsR-like_HTH"/>
</dbReference>
<proteinExistence type="predicted"/>
<reference evidence="6 7" key="1">
    <citation type="submission" date="2019-12" db="EMBL/GenBank/DDBJ databases">
        <authorList>
            <person name="Kun Z."/>
        </authorList>
    </citation>
    <scope>NUCLEOTIDE SEQUENCE [LARGE SCALE GENOMIC DNA]</scope>
    <source>
        <strain evidence="6 7">YIM 123512</strain>
    </source>
</reference>
<comment type="caution">
    <text evidence="6">The sequence shown here is derived from an EMBL/GenBank/DDBJ whole genome shotgun (WGS) entry which is preliminary data.</text>
</comment>
<dbReference type="InterPro" id="IPR000485">
    <property type="entry name" value="AsnC-type_HTH_dom"/>
</dbReference>
<evidence type="ECO:0000259" key="5">
    <source>
        <dbReference type="PROSITE" id="PS50956"/>
    </source>
</evidence>
<organism evidence="6 7">
    <name type="scientific">Nocardioides flavescens</name>
    <dbReference type="NCBI Taxonomy" id="2691959"/>
    <lineage>
        <taxon>Bacteria</taxon>
        <taxon>Bacillati</taxon>
        <taxon>Actinomycetota</taxon>
        <taxon>Actinomycetes</taxon>
        <taxon>Propionibacteriales</taxon>
        <taxon>Nocardioidaceae</taxon>
        <taxon>Nocardioides</taxon>
    </lineage>
</organism>
<sequence length="225" mass="24236">MATRYSWFLTSFGTPTRIWTPGLVGVAVRWFSEVSCWSSAGATAAEPDSAERVSAERSRTGGGKVPDPANDVQQVDATDRRILTLLMAEGRLPNNVLAARVGVAPSTCLARVRSLRQRGVIRGVHAEIDLEALGRPLEAMISVSLQASGRGRIAQFRDYLLGLPGVLGVFFLAGRTDFQVHVALPDAGALRDFVVENLSAVPDVAMTETNLIFEHARPRPDTVLG</sequence>
<keyword evidence="7" id="KW-1185">Reference proteome</keyword>
<dbReference type="InterPro" id="IPR036390">
    <property type="entry name" value="WH_DNA-bd_sf"/>
</dbReference>
<protein>
    <submittedName>
        <fullName evidence="6">Winged helix-turn-helix transcriptional regulator</fullName>
    </submittedName>
</protein>
<dbReference type="GO" id="GO:0043565">
    <property type="term" value="F:sequence-specific DNA binding"/>
    <property type="evidence" value="ECO:0007669"/>
    <property type="project" value="InterPro"/>
</dbReference>
<feature type="domain" description="HTH asnC-type" evidence="5">
    <location>
        <begin position="75"/>
        <end position="136"/>
    </location>
</feature>
<name>A0A6L7ERH8_9ACTN</name>
<evidence type="ECO:0000256" key="3">
    <source>
        <dbReference type="ARBA" id="ARBA00023163"/>
    </source>
</evidence>
<dbReference type="EMBL" id="WUEK01000006">
    <property type="protein sequence ID" value="MXG90057.1"/>
    <property type="molecule type" value="Genomic_DNA"/>
</dbReference>
<dbReference type="PROSITE" id="PS50956">
    <property type="entry name" value="HTH_ASNC_2"/>
    <property type="match status" value="1"/>
</dbReference>
<dbReference type="GO" id="GO:0005829">
    <property type="term" value="C:cytosol"/>
    <property type="evidence" value="ECO:0007669"/>
    <property type="project" value="TreeGrafter"/>
</dbReference>
<feature type="region of interest" description="Disordered" evidence="4">
    <location>
        <begin position="47"/>
        <end position="70"/>
    </location>
</feature>
<dbReference type="PRINTS" id="PR00033">
    <property type="entry name" value="HTHASNC"/>
</dbReference>